<protein>
    <submittedName>
        <fullName evidence="10">Energy-coupling factor ABC transporter ATP-binding protein</fullName>
    </submittedName>
</protein>
<gene>
    <name evidence="10" type="ORF">H9873_10060</name>
</gene>
<reference evidence="10" key="1">
    <citation type="journal article" date="2021" name="PeerJ">
        <title>Extensive microbial diversity within the chicken gut microbiome revealed by metagenomics and culture.</title>
        <authorList>
            <person name="Gilroy R."/>
            <person name="Ravi A."/>
            <person name="Getino M."/>
            <person name="Pursley I."/>
            <person name="Horton D.L."/>
            <person name="Alikhan N.F."/>
            <person name="Baker D."/>
            <person name="Gharbi K."/>
            <person name="Hall N."/>
            <person name="Watson M."/>
            <person name="Adriaenssens E.M."/>
            <person name="Foster-Nyarko E."/>
            <person name="Jarju S."/>
            <person name="Secka A."/>
            <person name="Antonio M."/>
            <person name="Oren A."/>
            <person name="Chaudhuri R.R."/>
            <person name="La Ragione R."/>
            <person name="Hildebrand F."/>
            <person name="Pallen M.J."/>
        </authorList>
    </citation>
    <scope>NUCLEOTIDE SEQUENCE</scope>
    <source>
        <strain evidence="10">ChiSxjej1B13-11762</strain>
    </source>
</reference>
<reference evidence="10" key="2">
    <citation type="submission" date="2021-04" db="EMBL/GenBank/DDBJ databases">
        <authorList>
            <person name="Gilroy R."/>
        </authorList>
    </citation>
    <scope>NUCLEOTIDE SEQUENCE</scope>
    <source>
        <strain evidence="10">ChiSxjej1B13-11762</strain>
    </source>
</reference>
<dbReference type="GO" id="GO:0016887">
    <property type="term" value="F:ATP hydrolysis activity"/>
    <property type="evidence" value="ECO:0007669"/>
    <property type="project" value="InterPro"/>
</dbReference>
<keyword evidence="4" id="KW-1003">Cell membrane</keyword>
<comment type="similarity">
    <text evidence="2">Belongs to the ABC transporter superfamily.</text>
</comment>
<evidence type="ECO:0000256" key="6">
    <source>
        <dbReference type="ARBA" id="ARBA00022840"/>
    </source>
</evidence>
<dbReference type="SMART" id="SM00382">
    <property type="entry name" value="AAA"/>
    <property type="match status" value="1"/>
</dbReference>
<dbReference type="GO" id="GO:0005524">
    <property type="term" value="F:ATP binding"/>
    <property type="evidence" value="ECO:0007669"/>
    <property type="project" value="UniProtKB-KW"/>
</dbReference>
<evidence type="ECO:0000259" key="9">
    <source>
        <dbReference type="PROSITE" id="PS50893"/>
    </source>
</evidence>
<keyword evidence="7" id="KW-1278">Translocase</keyword>
<dbReference type="InterPro" id="IPR050095">
    <property type="entry name" value="ECF_ABC_transporter_ATP-bd"/>
</dbReference>
<evidence type="ECO:0000313" key="11">
    <source>
        <dbReference type="Proteomes" id="UP000824263"/>
    </source>
</evidence>
<evidence type="ECO:0000256" key="4">
    <source>
        <dbReference type="ARBA" id="ARBA00022475"/>
    </source>
</evidence>
<dbReference type="Gene3D" id="3.40.50.300">
    <property type="entry name" value="P-loop containing nucleotide triphosphate hydrolases"/>
    <property type="match status" value="1"/>
</dbReference>
<dbReference type="InterPro" id="IPR015856">
    <property type="entry name" value="ABC_transpr_CbiO/EcfA_su"/>
</dbReference>
<organism evidence="10 11">
    <name type="scientific">Candidatus Dorea gallistercoris</name>
    <dbReference type="NCBI Taxonomy" id="2838542"/>
    <lineage>
        <taxon>Bacteria</taxon>
        <taxon>Bacillati</taxon>
        <taxon>Bacillota</taxon>
        <taxon>Clostridia</taxon>
        <taxon>Lachnospirales</taxon>
        <taxon>Lachnospiraceae</taxon>
        <taxon>Dorea</taxon>
    </lineage>
</organism>
<dbReference type="Pfam" id="PF00005">
    <property type="entry name" value="ABC_tran"/>
    <property type="match status" value="1"/>
</dbReference>
<evidence type="ECO:0000313" key="10">
    <source>
        <dbReference type="EMBL" id="HIW84649.1"/>
    </source>
</evidence>
<dbReference type="PROSITE" id="PS00211">
    <property type="entry name" value="ABC_TRANSPORTER_1"/>
    <property type="match status" value="1"/>
</dbReference>
<name>A0A9D1RB69_9FIRM</name>
<evidence type="ECO:0000256" key="1">
    <source>
        <dbReference type="ARBA" id="ARBA00004202"/>
    </source>
</evidence>
<keyword evidence="8" id="KW-0472">Membrane</keyword>
<dbReference type="SUPFAM" id="SSF52540">
    <property type="entry name" value="P-loop containing nucleoside triphosphate hydrolases"/>
    <property type="match status" value="1"/>
</dbReference>
<evidence type="ECO:0000256" key="8">
    <source>
        <dbReference type="ARBA" id="ARBA00023136"/>
    </source>
</evidence>
<dbReference type="InterPro" id="IPR003593">
    <property type="entry name" value="AAA+_ATPase"/>
</dbReference>
<dbReference type="InterPro" id="IPR003439">
    <property type="entry name" value="ABC_transporter-like_ATP-bd"/>
</dbReference>
<dbReference type="FunFam" id="3.40.50.300:FF:000224">
    <property type="entry name" value="Energy-coupling factor transporter ATP-binding protein EcfA"/>
    <property type="match status" value="1"/>
</dbReference>
<dbReference type="EMBL" id="DXGF01000181">
    <property type="protein sequence ID" value="HIW84649.1"/>
    <property type="molecule type" value="Genomic_DNA"/>
</dbReference>
<dbReference type="PROSITE" id="PS50893">
    <property type="entry name" value="ABC_TRANSPORTER_2"/>
    <property type="match status" value="1"/>
</dbReference>
<proteinExistence type="inferred from homology"/>
<dbReference type="GO" id="GO:0042626">
    <property type="term" value="F:ATPase-coupled transmembrane transporter activity"/>
    <property type="evidence" value="ECO:0007669"/>
    <property type="project" value="TreeGrafter"/>
</dbReference>
<dbReference type="InterPro" id="IPR027417">
    <property type="entry name" value="P-loop_NTPase"/>
</dbReference>
<comment type="subcellular location">
    <subcellularLocation>
        <location evidence="1">Cell membrane</location>
        <topology evidence="1">Peripheral membrane protein</topology>
    </subcellularLocation>
</comment>
<accession>A0A9D1RB69</accession>
<comment type="caution">
    <text evidence="10">The sequence shown here is derived from an EMBL/GenBank/DDBJ whole genome shotgun (WGS) entry which is preliminary data.</text>
</comment>
<dbReference type="PANTHER" id="PTHR43553">
    <property type="entry name" value="HEAVY METAL TRANSPORTER"/>
    <property type="match status" value="1"/>
</dbReference>
<evidence type="ECO:0000256" key="5">
    <source>
        <dbReference type="ARBA" id="ARBA00022741"/>
    </source>
</evidence>
<evidence type="ECO:0000256" key="3">
    <source>
        <dbReference type="ARBA" id="ARBA00022448"/>
    </source>
</evidence>
<sequence length="283" mass="31653">MHLIELKNVTYTYPLAKEPALRNVSCTLDEGKFYGVIGENAGGKTTFCNLLRGLIPHFYQGKLEGEALVEGEDIREIDENVLSTKMGYIFQNPFTQISGVRKTVFEEIALGLENLGVPKEKMIQRVVEIAELVKIEHLLENDPNRLSGGQRQKVAFASIIAMDMDIFVIDEPTSQLDPAGTEGIFEIIRMLKEKGKTIILVEHKVDLLAEYADEVIVIGEGTIQAKGPAEEVLSDLSLLEKGAMLPQAVLLSKELEKHRITLPRIPVTKEECVRLLRERMGRQ</sequence>
<evidence type="ECO:0000256" key="7">
    <source>
        <dbReference type="ARBA" id="ARBA00022967"/>
    </source>
</evidence>
<evidence type="ECO:0000256" key="2">
    <source>
        <dbReference type="ARBA" id="ARBA00005417"/>
    </source>
</evidence>
<dbReference type="Proteomes" id="UP000824263">
    <property type="component" value="Unassembled WGS sequence"/>
</dbReference>
<keyword evidence="3" id="KW-0813">Transport</keyword>
<keyword evidence="5" id="KW-0547">Nucleotide-binding</keyword>
<dbReference type="InterPro" id="IPR017871">
    <property type="entry name" value="ABC_transporter-like_CS"/>
</dbReference>
<keyword evidence="6 10" id="KW-0067">ATP-binding</keyword>
<dbReference type="GO" id="GO:0043190">
    <property type="term" value="C:ATP-binding cassette (ABC) transporter complex"/>
    <property type="evidence" value="ECO:0007669"/>
    <property type="project" value="TreeGrafter"/>
</dbReference>
<feature type="domain" description="ABC transporter" evidence="9">
    <location>
        <begin position="4"/>
        <end position="245"/>
    </location>
</feature>
<dbReference type="PANTHER" id="PTHR43553:SF24">
    <property type="entry name" value="ENERGY-COUPLING FACTOR TRANSPORTER ATP-BINDING PROTEIN ECFA1"/>
    <property type="match status" value="1"/>
</dbReference>
<dbReference type="CDD" id="cd03225">
    <property type="entry name" value="ABC_cobalt_CbiO_domain1"/>
    <property type="match status" value="1"/>
</dbReference>
<dbReference type="AlphaFoldDB" id="A0A9D1RB69"/>